<dbReference type="GO" id="GO:0004523">
    <property type="term" value="F:RNA-DNA hybrid ribonuclease activity"/>
    <property type="evidence" value="ECO:0007669"/>
    <property type="project" value="InterPro"/>
</dbReference>
<dbReference type="SUPFAM" id="SSF53098">
    <property type="entry name" value="Ribonuclease H-like"/>
    <property type="match status" value="1"/>
</dbReference>
<dbReference type="CDD" id="cd06222">
    <property type="entry name" value="RNase_H_like"/>
    <property type="match status" value="1"/>
</dbReference>
<evidence type="ECO:0000313" key="4">
    <source>
        <dbReference type="Proteomes" id="UP001064489"/>
    </source>
</evidence>
<keyword evidence="1" id="KW-1133">Transmembrane helix</keyword>
<accession>A0AAD5IL64</accession>
<reference evidence="3" key="2">
    <citation type="submission" date="2023-02" db="EMBL/GenBank/DDBJ databases">
        <authorList>
            <person name="Swenson N.G."/>
            <person name="Wegrzyn J.L."/>
            <person name="Mcevoy S.L."/>
        </authorList>
    </citation>
    <scope>NUCLEOTIDE SEQUENCE</scope>
    <source>
        <strain evidence="3">91603</strain>
        <tissue evidence="3">Leaf</tissue>
    </source>
</reference>
<dbReference type="InterPro" id="IPR053151">
    <property type="entry name" value="RNase_H-like"/>
</dbReference>
<dbReference type="Pfam" id="PF13456">
    <property type="entry name" value="RVT_3"/>
    <property type="match status" value="1"/>
</dbReference>
<reference evidence="3" key="1">
    <citation type="journal article" date="2022" name="Plant J.">
        <title>Strategies of tolerance reflected in two North American maple genomes.</title>
        <authorList>
            <person name="McEvoy S.L."/>
            <person name="Sezen U.U."/>
            <person name="Trouern-Trend A."/>
            <person name="McMahon S.M."/>
            <person name="Schaberg P.G."/>
            <person name="Yang J."/>
            <person name="Wegrzyn J.L."/>
            <person name="Swenson N.G."/>
        </authorList>
    </citation>
    <scope>NUCLEOTIDE SEQUENCE</scope>
    <source>
        <strain evidence="3">91603</strain>
    </source>
</reference>
<dbReference type="EMBL" id="JAJSOW010000104">
    <property type="protein sequence ID" value="KAI9169235.1"/>
    <property type="molecule type" value="Genomic_DNA"/>
</dbReference>
<proteinExistence type="predicted"/>
<evidence type="ECO:0000259" key="2">
    <source>
        <dbReference type="Pfam" id="PF13456"/>
    </source>
</evidence>
<dbReference type="AlphaFoldDB" id="A0AAD5IL64"/>
<dbReference type="InterPro" id="IPR002156">
    <property type="entry name" value="RNaseH_domain"/>
</dbReference>
<dbReference type="InterPro" id="IPR044730">
    <property type="entry name" value="RNase_H-like_dom_plant"/>
</dbReference>
<gene>
    <name evidence="3" type="ORF">LWI28_009269</name>
</gene>
<sequence length="238" mass="25914">MDYFRHKATIKPQYAKSSFGKRSMAGSLRLLLLFAVVLMLLISVYFAVVLVKQLFIPCGPLKHREVLSHQPSWKPPEKGVFKINCDASFQLRSCMSSVGIVIRDYKGKAIAVRSSPVLGYSSVEMLEAQACLEGLQLAIDIGISGVIIESDDVGVIQLLYDHVVPRTELGSIIRTSLALGVSVNLLSFVAVMREADSVVHGLAQLTLSLDGPMVWLDELPSDIAGLVRVDSSSSGYSF</sequence>
<keyword evidence="1" id="KW-0812">Transmembrane</keyword>
<evidence type="ECO:0000256" key="1">
    <source>
        <dbReference type="SAM" id="Phobius"/>
    </source>
</evidence>
<keyword evidence="1" id="KW-0472">Membrane</keyword>
<comment type="caution">
    <text evidence="3">The sequence shown here is derived from an EMBL/GenBank/DDBJ whole genome shotgun (WGS) entry which is preliminary data.</text>
</comment>
<name>A0AAD5IL64_ACENE</name>
<feature type="transmembrane region" description="Helical" evidence="1">
    <location>
        <begin position="30"/>
        <end position="51"/>
    </location>
</feature>
<evidence type="ECO:0000313" key="3">
    <source>
        <dbReference type="EMBL" id="KAI9169235.1"/>
    </source>
</evidence>
<dbReference type="PANTHER" id="PTHR47723:SF24">
    <property type="entry name" value="RNASE H TYPE-1 DOMAIN-CONTAINING PROTEIN"/>
    <property type="match status" value="1"/>
</dbReference>
<protein>
    <recommendedName>
        <fullName evidence="2">RNase H type-1 domain-containing protein</fullName>
    </recommendedName>
</protein>
<dbReference type="Proteomes" id="UP001064489">
    <property type="component" value="Chromosome 7"/>
</dbReference>
<dbReference type="InterPro" id="IPR012337">
    <property type="entry name" value="RNaseH-like_sf"/>
</dbReference>
<dbReference type="InterPro" id="IPR036397">
    <property type="entry name" value="RNaseH_sf"/>
</dbReference>
<dbReference type="GO" id="GO:0003676">
    <property type="term" value="F:nucleic acid binding"/>
    <property type="evidence" value="ECO:0007669"/>
    <property type="project" value="InterPro"/>
</dbReference>
<feature type="domain" description="RNase H type-1" evidence="2">
    <location>
        <begin position="84"/>
        <end position="204"/>
    </location>
</feature>
<dbReference type="PANTHER" id="PTHR47723">
    <property type="entry name" value="OS05G0353850 PROTEIN"/>
    <property type="match status" value="1"/>
</dbReference>
<organism evidence="3 4">
    <name type="scientific">Acer negundo</name>
    <name type="common">Box elder</name>
    <dbReference type="NCBI Taxonomy" id="4023"/>
    <lineage>
        <taxon>Eukaryota</taxon>
        <taxon>Viridiplantae</taxon>
        <taxon>Streptophyta</taxon>
        <taxon>Embryophyta</taxon>
        <taxon>Tracheophyta</taxon>
        <taxon>Spermatophyta</taxon>
        <taxon>Magnoliopsida</taxon>
        <taxon>eudicotyledons</taxon>
        <taxon>Gunneridae</taxon>
        <taxon>Pentapetalae</taxon>
        <taxon>rosids</taxon>
        <taxon>malvids</taxon>
        <taxon>Sapindales</taxon>
        <taxon>Sapindaceae</taxon>
        <taxon>Hippocastanoideae</taxon>
        <taxon>Acereae</taxon>
        <taxon>Acer</taxon>
    </lineage>
</organism>
<dbReference type="Gene3D" id="3.30.420.10">
    <property type="entry name" value="Ribonuclease H-like superfamily/Ribonuclease H"/>
    <property type="match status" value="1"/>
</dbReference>
<keyword evidence="4" id="KW-1185">Reference proteome</keyword>